<keyword evidence="7" id="KW-0540">Nuclease</keyword>
<dbReference type="EC" id="3.1.26.3" evidence="3"/>
<comment type="catalytic activity">
    <reaction evidence="1">
        <text>Endonucleolytic cleavage to 5'-phosphomonoester.</text>
        <dbReference type="EC" id="3.1.26.3"/>
    </reaction>
</comment>
<keyword evidence="5" id="KW-0698">rRNA processing</keyword>
<dbReference type="PROSITE" id="PS00517">
    <property type="entry name" value="RNASE_3_1"/>
    <property type="match status" value="1"/>
</dbReference>
<dbReference type="FunFam" id="1.10.1520.10:FF:000001">
    <property type="entry name" value="Ribonuclease 3"/>
    <property type="match status" value="1"/>
</dbReference>
<dbReference type="SUPFAM" id="SSF69065">
    <property type="entry name" value="RNase III domain-like"/>
    <property type="match status" value="1"/>
</dbReference>
<dbReference type="CDD" id="cd00593">
    <property type="entry name" value="RIBOc"/>
    <property type="match status" value="1"/>
</dbReference>
<dbReference type="SMART" id="SM00535">
    <property type="entry name" value="RIBOc"/>
    <property type="match status" value="1"/>
</dbReference>
<dbReference type="Proteomes" id="UP000885706">
    <property type="component" value="Unassembled WGS sequence"/>
</dbReference>
<dbReference type="Pfam" id="PF14622">
    <property type="entry name" value="Ribonucleas_3_3"/>
    <property type="match status" value="1"/>
</dbReference>
<evidence type="ECO:0000256" key="7">
    <source>
        <dbReference type="ARBA" id="ARBA00022722"/>
    </source>
</evidence>
<evidence type="ECO:0000256" key="11">
    <source>
        <dbReference type="ARBA" id="ARBA00032486"/>
    </source>
</evidence>
<keyword evidence="6" id="KW-0507">mRNA processing</keyword>
<evidence type="ECO:0000256" key="9">
    <source>
        <dbReference type="ARBA" id="ARBA00022801"/>
    </source>
</evidence>
<proteinExistence type="inferred from homology"/>
<sequence length="118" mass="13270">MKNLTILEKKLGYSFKNIALLKEALTHRSYAYKKGIQSNERLEFLGDAVLELAIRSILFDEGKSLDEGKLSKFKAFLVKEATLAEIAHTFGISDFLRINKAEKETESILADTFEAIIG</sequence>
<evidence type="ECO:0000313" key="13">
    <source>
        <dbReference type="EMBL" id="HDD35377.1"/>
    </source>
</evidence>
<comment type="similarity">
    <text evidence="2">Belongs to the ribonuclease III family.</text>
</comment>
<evidence type="ECO:0000256" key="8">
    <source>
        <dbReference type="ARBA" id="ARBA00022759"/>
    </source>
</evidence>
<accession>A0A7V0NEB5</accession>
<dbReference type="GO" id="GO:0004525">
    <property type="term" value="F:ribonuclease III activity"/>
    <property type="evidence" value="ECO:0007669"/>
    <property type="project" value="UniProtKB-EC"/>
</dbReference>
<gene>
    <name evidence="13" type="ORF">ENF30_01115</name>
</gene>
<dbReference type="GO" id="GO:0006397">
    <property type="term" value="P:mRNA processing"/>
    <property type="evidence" value="ECO:0007669"/>
    <property type="project" value="UniProtKB-KW"/>
</dbReference>
<dbReference type="AlphaFoldDB" id="A0A7V0NEB5"/>
<evidence type="ECO:0000256" key="10">
    <source>
        <dbReference type="ARBA" id="ARBA00022884"/>
    </source>
</evidence>
<evidence type="ECO:0000256" key="5">
    <source>
        <dbReference type="ARBA" id="ARBA00022552"/>
    </source>
</evidence>
<keyword evidence="9" id="KW-0378">Hydrolase</keyword>
<dbReference type="PANTHER" id="PTHR14950">
    <property type="entry name" value="DICER-RELATED"/>
    <property type="match status" value="1"/>
</dbReference>
<name>A0A7V0NEB5_DESA2</name>
<keyword evidence="10" id="KW-0694">RNA-binding</keyword>
<keyword evidence="8" id="KW-0255">Endonuclease</keyword>
<evidence type="ECO:0000259" key="12">
    <source>
        <dbReference type="PROSITE" id="PS50142"/>
    </source>
</evidence>
<organism evidence="13">
    <name type="scientific">Desulfofervidus auxilii</name>
    <dbReference type="NCBI Taxonomy" id="1621989"/>
    <lineage>
        <taxon>Bacteria</taxon>
        <taxon>Pseudomonadati</taxon>
        <taxon>Thermodesulfobacteriota</taxon>
        <taxon>Candidatus Desulfofervidia</taxon>
        <taxon>Candidatus Desulfofervidales</taxon>
        <taxon>Candidatus Desulfofervidaceae</taxon>
        <taxon>Candidatus Desulfofervidus</taxon>
    </lineage>
</organism>
<dbReference type="EMBL" id="DQWQ01000053">
    <property type="protein sequence ID" value="HDD35377.1"/>
    <property type="molecule type" value="Genomic_DNA"/>
</dbReference>
<reference evidence="13" key="1">
    <citation type="journal article" date="2020" name="mSystems">
        <title>Genome- and Community-Level Interaction Insights into Carbon Utilization and Element Cycling Functions of Hydrothermarchaeota in Hydrothermal Sediment.</title>
        <authorList>
            <person name="Zhou Z."/>
            <person name="Liu Y."/>
            <person name="Xu W."/>
            <person name="Pan J."/>
            <person name="Luo Z.H."/>
            <person name="Li M."/>
        </authorList>
    </citation>
    <scope>NUCLEOTIDE SEQUENCE [LARGE SCALE GENOMIC DNA]</scope>
    <source>
        <strain evidence="13">HyVt-113</strain>
    </source>
</reference>
<evidence type="ECO:0000256" key="3">
    <source>
        <dbReference type="ARBA" id="ARBA00012177"/>
    </source>
</evidence>
<dbReference type="InterPro" id="IPR036389">
    <property type="entry name" value="RNase_III_sf"/>
</dbReference>
<comment type="caution">
    <text evidence="13">The sequence shown here is derived from an EMBL/GenBank/DDBJ whole genome shotgun (WGS) entry which is preliminary data.</text>
</comment>
<feature type="domain" description="RNase III" evidence="12">
    <location>
        <begin position="4"/>
        <end position="118"/>
    </location>
</feature>
<evidence type="ECO:0000256" key="1">
    <source>
        <dbReference type="ARBA" id="ARBA00000109"/>
    </source>
</evidence>
<protein>
    <recommendedName>
        <fullName evidence="4">Ribonuclease 3</fullName>
        <ecNumber evidence="3">3.1.26.3</ecNumber>
    </recommendedName>
    <alternativeName>
        <fullName evidence="11">Ribonuclease III</fullName>
    </alternativeName>
</protein>
<evidence type="ECO:0000256" key="2">
    <source>
        <dbReference type="ARBA" id="ARBA00010183"/>
    </source>
</evidence>
<dbReference type="InterPro" id="IPR000999">
    <property type="entry name" value="RNase_III_dom"/>
</dbReference>
<evidence type="ECO:0000256" key="6">
    <source>
        <dbReference type="ARBA" id="ARBA00022664"/>
    </source>
</evidence>
<feature type="non-terminal residue" evidence="13">
    <location>
        <position position="118"/>
    </location>
</feature>
<evidence type="ECO:0000256" key="4">
    <source>
        <dbReference type="ARBA" id="ARBA00017706"/>
    </source>
</evidence>
<dbReference type="GO" id="GO:0003723">
    <property type="term" value="F:RNA binding"/>
    <property type="evidence" value="ECO:0007669"/>
    <property type="project" value="UniProtKB-KW"/>
</dbReference>
<dbReference type="GO" id="GO:0006364">
    <property type="term" value="P:rRNA processing"/>
    <property type="evidence" value="ECO:0007669"/>
    <property type="project" value="UniProtKB-KW"/>
</dbReference>
<dbReference type="PROSITE" id="PS50142">
    <property type="entry name" value="RNASE_3_2"/>
    <property type="match status" value="1"/>
</dbReference>
<dbReference type="Gene3D" id="1.10.1520.10">
    <property type="entry name" value="Ribonuclease III domain"/>
    <property type="match status" value="1"/>
</dbReference>